<dbReference type="AlphaFoldDB" id="A0A2H1VEK5"/>
<name>A0A2H1VEK5_SPOFR</name>
<proteinExistence type="predicted"/>
<dbReference type="OrthoDB" id="10010764at2759"/>
<dbReference type="EMBL" id="ODYU01002150">
    <property type="protein sequence ID" value="SOQ39273.1"/>
    <property type="molecule type" value="Genomic_DNA"/>
</dbReference>
<reference evidence="1" key="1">
    <citation type="submission" date="2016-07" db="EMBL/GenBank/DDBJ databases">
        <authorList>
            <person name="Bretaudeau A."/>
        </authorList>
    </citation>
    <scope>NUCLEOTIDE SEQUENCE</scope>
    <source>
        <strain evidence="1">Rice</strain>
        <tissue evidence="1">Whole body</tissue>
    </source>
</reference>
<gene>
    <name evidence="1" type="ORF">SFRICE_001581</name>
</gene>
<sequence length="105" mass="11143">MDADELCTNRGCCGAGARTRLTQAARTQLESALWSELSKLADTLTNRAIKFDAASGAGAVGSCIRTGPQPACPNMAVTLESGLDAKCASNCLLDKEDRRYLLRSF</sequence>
<protein>
    <submittedName>
        <fullName evidence="1">SFRICE_001581</fullName>
    </submittedName>
</protein>
<organism evidence="1">
    <name type="scientific">Spodoptera frugiperda</name>
    <name type="common">Fall armyworm</name>
    <dbReference type="NCBI Taxonomy" id="7108"/>
    <lineage>
        <taxon>Eukaryota</taxon>
        <taxon>Metazoa</taxon>
        <taxon>Ecdysozoa</taxon>
        <taxon>Arthropoda</taxon>
        <taxon>Hexapoda</taxon>
        <taxon>Insecta</taxon>
        <taxon>Pterygota</taxon>
        <taxon>Neoptera</taxon>
        <taxon>Endopterygota</taxon>
        <taxon>Lepidoptera</taxon>
        <taxon>Glossata</taxon>
        <taxon>Ditrysia</taxon>
        <taxon>Noctuoidea</taxon>
        <taxon>Noctuidae</taxon>
        <taxon>Amphipyrinae</taxon>
        <taxon>Spodoptera</taxon>
    </lineage>
</organism>
<evidence type="ECO:0000313" key="1">
    <source>
        <dbReference type="EMBL" id="SOQ39273.1"/>
    </source>
</evidence>
<accession>A0A2H1VEK5</accession>